<dbReference type="InterPro" id="IPR003599">
    <property type="entry name" value="Ig_sub"/>
</dbReference>
<dbReference type="InterPro" id="IPR007110">
    <property type="entry name" value="Ig-like_dom"/>
</dbReference>
<dbReference type="Gene3D" id="2.60.40.10">
    <property type="entry name" value="Immunoglobulins"/>
    <property type="match status" value="1"/>
</dbReference>
<evidence type="ECO:0000256" key="1">
    <source>
        <dbReference type="SAM" id="MobiDB-lite"/>
    </source>
</evidence>
<feature type="region of interest" description="Disordered" evidence="1">
    <location>
        <begin position="261"/>
        <end position="289"/>
    </location>
</feature>
<accession>A0A8C6WAL0</accession>
<organism evidence="5 6">
    <name type="scientific">Nannospalax galili</name>
    <name type="common">Northern Israeli blind subterranean mole rat</name>
    <name type="synonym">Spalax galili</name>
    <dbReference type="NCBI Taxonomy" id="1026970"/>
    <lineage>
        <taxon>Eukaryota</taxon>
        <taxon>Metazoa</taxon>
        <taxon>Chordata</taxon>
        <taxon>Craniata</taxon>
        <taxon>Vertebrata</taxon>
        <taxon>Euteleostomi</taxon>
        <taxon>Mammalia</taxon>
        <taxon>Eutheria</taxon>
        <taxon>Euarchontoglires</taxon>
        <taxon>Glires</taxon>
        <taxon>Rodentia</taxon>
        <taxon>Myomorpha</taxon>
        <taxon>Muroidea</taxon>
        <taxon>Spalacidae</taxon>
        <taxon>Spalacinae</taxon>
        <taxon>Nannospalax</taxon>
    </lineage>
</organism>
<dbReference type="SMART" id="SM00406">
    <property type="entry name" value="IGv"/>
    <property type="match status" value="1"/>
</dbReference>
<dbReference type="AlphaFoldDB" id="A0A8C6WAL0"/>
<dbReference type="GO" id="GO:0009897">
    <property type="term" value="C:external side of plasma membrane"/>
    <property type="evidence" value="ECO:0007669"/>
    <property type="project" value="Ensembl"/>
</dbReference>
<dbReference type="GO" id="GO:0002644">
    <property type="term" value="P:negative regulation of tolerance induction"/>
    <property type="evidence" value="ECO:0007669"/>
    <property type="project" value="Ensembl"/>
</dbReference>
<dbReference type="PROSITE" id="PS50835">
    <property type="entry name" value="IG_LIKE"/>
    <property type="match status" value="1"/>
</dbReference>
<dbReference type="PANTHER" id="PTHR15264:SF2">
    <property type="entry name" value="PROGRAMMED CELL DEATH PROTEIN 1"/>
    <property type="match status" value="1"/>
</dbReference>
<dbReference type="GO" id="GO:0001783">
    <property type="term" value="P:B cell apoptotic process"/>
    <property type="evidence" value="ECO:0007669"/>
    <property type="project" value="Ensembl"/>
</dbReference>
<evidence type="ECO:0000259" key="4">
    <source>
        <dbReference type="PROSITE" id="PS50835"/>
    </source>
</evidence>
<dbReference type="Ensembl" id="ENSNGAT00000025323.1">
    <property type="protein sequence ID" value="ENSNGAP00000019660.1"/>
    <property type="gene ID" value="ENSNGAG00000019405.1"/>
</dbReference>
<dbReference type="SUPFAM" id="SSF48726">
    <property type="entry name" value="Immunoglobulin"/>
    <property type="match status" value="1"/>
</dbReference>
<dbReference type="GO" id="GO:0070234">
    <property type="term" value="P:positive regulation of T cell apoptotic process"/>
    <property type="evidence" value="ECO:0007669"/>
    <property type="project" value="Ensembl"/>
</dbReference>
<keyword evidence="6" id="KW-1185">Reference proteome</keyword>
<evidence type="ECO:0000256" key="3">
    <source>
        <dbReference type="SAM" id="SignalP"/>
    </source>
</evidence>
<sequence>MWVPKVPWPLTWAVLQLSWWPGWLQEVHNGPWRPLTFSPAQLTVPEGTNATFTCSLSNSEDLTLNWYRLSPSNQTEKQAAFFKGLSQPERDARFQITQLPNGYEFHMNILTTQRNDSGIYLCGAISLPPRTTQIKESPGAELLVTERVLEPPTAHPSPSPRPAGQFQGLVIGILSVLVGIPVLLLLLVRFLDAFCSTDMSEARGAGCKEQPLKEDSSAVPIFSVAYEELDFQGRERTPEPPAPCVHTEYATIVFADGLGALSSGRRGSADGPQGPQPPRHEDGHCSWPL</sequence>
<dbReference type="PANTHER" id="PTHR15264">
    <property type="entry name" value="PROGRAMMED CELL DEATH PROTEIN 1"/>
    <property type="match status" value="1"/>
</dbReference>
<keyword evidence="3" id="KW-0732">Signal</keyword>
<name>A0A8C6WAL0_NANGA</name>
<keyword evidence="2" id="KW-0472">Membrane</keyword>
<dbReference type="InterPro" id="IPR036179">
    <property type="entry name" value="Ig-like_dom_sf"/>
</dbReference>
<feature type="compositionally biased region" description="Low complexity" evidence="1">
    <location>
        <begin position="261"/>
        <end position="271"/>
    </location>
</feature>
<feature type="domain" description="Ig-like" evidence="4">
    <location>
        <begin position="31"/>
        <end position="122"/>
    </location>
</feature>
<feature type="signal peptide" evidence="3">
    <location>
        <begin position="1"/>
        <end position="24"/>
    </location>
</feature>
<feature type="transmembrane region" description="Helical" evidence="2">
    <location>
        <begin position="169"/>
        <end position="191"/>
    </location>
</feature>
<protein>
    <submittedName>
        <fullName evidence="5">Programmed cell death 1</fullName>
    </submittedName>
</protein>
<dbReference type="SMART" id="SM00409">
    <property type="entry name" value="IG"/>
    <property type="match status" value="1"/>
</dbReference>
<dbReference type="Proteomes" id="UP000694381">
    <property type="component" value="Unassembled WGS sequence"/>
</dbReference>
<dbReference type="InterPro" id="IPR013783">
    <property type="entry name" value="Ig-like_fold"/>
</dbReference>
<dbReference type="GO" id="GO:0002903">
    <property type="term" value="P:negative regulation of B cell apoptotic process"/>
    <property type="evidence" value="ECO:0007669"/>
    <property type="project" value="Ensembl"/>
</dbReference>
<dbReference type="Pfam" id="PF07686">
    <property type="entry name" value="V-set"/>
    <property type="match status" value="1"/>
</dbReference>
<evidence type="ECO:0000313" key="5">
    <source>
        <dbReference type="Ensembl" id="ENSNGAP00000019660.1"/>
    </source>
</evidence>
<dbReference type="OMA" id="CVHTEYA"/>
<dbReference type="GO" id="GO:1902482">
    <property type="term" value="P:regulatory T cell apoptotic process"/>
    <property type="evidence" value="ECO:0007669"/>
    <property type="project" value="Ensembl"/>
</dbReference>
<gene>
    <name evidence="5" type="primary">Pdcd1</name>
</gene>
<reference evidence="5" key="1">
    <citation type="submission" date="2025-08" db="UniProtKB">
        <authorList>
            <consortium name="Ensembl"/>
        </authorList>
    </citation>
    <scope>IDENTIFICATION</scope>
</reference>
<dbReference type="GO" id="GO:0050868">
    <property type="term" value="P:negative regulation of T cell activation"/>
    <property type="evidence" value="ECO:0007669"/>
    <property type="project" value="Ensembl"/>
</dbReference>
<proteinExistence type="predicted"/>
<reference evidence="5" key="2">
    <citation type="submission" date="2025-09" db="UniProtKB">
        <authorList>
            <consortium name="Ensembl"/>
        </authorList>
    </citation>
    <scope>IDENTIFICATION</scope>
</reference>
<feature type="compositionally biased region" description="Basic and acidic residues" evidence="1">
    <location>
        <begin position="278"/>
        <end position="289"/>
    </location>
</feature>
<keyword evidence="2" id="KW-0812">Transmembrane</keyword>
<dbReference type="GO" id="GO:0038023">
    <property type="term" value="F:signaling receptor activity"/>
    <property type="evidence" value="ECO:0007669"/>
    <property type="project" value="Ensembl"/>
</dbReference>
<dbReference type="InterPro" id="IPR013106">
    <property type="entry name" value="Ig_V-set"/>
</dbReference>
<keyword evidence="2" id="KW-1133">Transmembrane helix</keyword>
<evidence type="ECO:0000313" key="6">
    <source>
        <dbReference type="Proteomes" id="UP000694381"/>
    </source>
</evidence>
<dbReference type="InterPro" id="IPR042379">
    <property type="entry name" value="PDCD1"/>
</dbReference>
<dbReference type="GeneTree" id="ENSGT00390000013662"/>
<evidence type="ECO:0000256" key="2">
    <source>
        <dbReference type="SAM" id="Phobius"/>
    </source>
</evidence>
<feature type="chain" id="PRO_5034828179" evidence="3">
    <location>
        <begin position="25"/>
        <end position="289"/>
    </location>
</feature>
<dbReference type="GO" id="GO:0002841">
    <property type="term" value="P:negative regulation of T cell mediated immune response to tumor cell"/>
    <property type="evidence" value="ECO:0007669"/>
    <property type="project" value="Ensembl"/>
</dbReference>